<dbReference type="InterPro" id="IPR029058">
    <property type="entry name" value="AB_hydrolase_fold"/>
</dbReference>
<keyword evidence="1" id="KW-0732">Signal</keyword>
<dbReference type="RefSeq" id="XP_001416997.1">
    <property type="nucleotide sequence ID" value="XM_001416960.1"/>
</dbReference>
<evidence type="ECO:0000256" key="1">
    <source>
        <dbReference type="SAM" id="SignalP"/>
    </source>
</evidence>
<proteinExistence type="predicted"/>
<dbReference type="Gramene" id="ABO95290">
    <property type="protein sequence ID" value="ABO95290"/>
    <property type="gene ID" value="OSTLU_14688"/>
</dbReference>
<feature type="chain" id="PRO_5002671976" description="Peptidase S9 prolyl oligopeptidase catalytic domain-containing protein" evidence="1">
    <location>
        <begin position="30"/>
        <end position="694"/>
    </location>
</feature>
<dbReference type="AlphaFoldDB" id="A4RUP9"/>
<dbReference type="EMBL" id="CP000583">
    <property type="protein sequence ID" value="ABO95290.1"/>
    <property type="molecule type" value="Genomic_DNA"/>
</dbReference>
<protein>
    <recommendedName>
        <fullName evidence="4">Peptidase S9 prolyl oligopeptidase catalytic domain-containing protein</fullName>
    </recommendedName>
</protein>
<dbReference type="SUPFAM" id="SSF53474">
    <property type="entry name" value="alpha/beta-Hydrolases"/>
    <property type="match status" value="1"/>
</dbReference>
<evidence type="ECO:0000313" key="3">
    <source>
        <dbReference type="Proteomes" id="UP000001568"/>
    </source>
</evidence>
<reference evidence="2 3" key="1">
    <citation type="journal article" date="2007" name="Proc. Natl. Acad. Sci. U.S.A.">
        <title>The tiny eukaryote Ostreococcus provides genomic insights into the paradox of plankton speciation.</title>
        <authorList>
            <person name="Palenik B."/>
            <person name="Grimwood J."/>
            <person name="Aerts A."/>
            <person name="Rouze P."/>
            <person name="Salamov A."/>
            <person name="Putnam N."/>
            <person name="Dupont C."/>
            <person name="Jorgensen R."/>
            <person name="Derelle E."/>
            <person name="Rombauts S."/>
            <person name="Zhou K."/>
            <person name="Otillar R."/>
            <person name="Merchant S.S."/>
            <person name="Podell S."/>
            <person name="Gaasterland T."/>
            <person name="Napoli C."/>
            <person name="Gendler K."/>
            <person name="Manuell A."/>
            <person name="Tai V."/>
            <person name="Vallon O."/>
            <person name="Piganeau G."/>
            <person name="Jancek S."/>
            <person name="Heijde M."/>
            <person name="Jabbari K."/>
            <person name="Bowler C."/>
            <person name="Lohr M."/>
            <person name="Robbens S."/>
            <person name="Werner G."/>
            <person name="Dubchak I."/>
            <person name="Pazour G.J."/>
            <person name="Ren Q."/>
            <person name="Paulsen I."/>
            <person name="Delwiche C."/>
            <person name="Schmutz J."/>
            <person name="Rokhsar D."/>
            <person name="Van de Peer Y."/>
            <person name="Moreau H."/>
            <person name="Grigoriev I.V."/>
        </authorList>
    </citation>
    <scope>NUCLEOTIDE SEQUENCE [LARGE SCALE GENOMIC DNA]</scope>
    <source>
        <strain evidence="2 3">CCE9901</strain>
    </source>
</reference>
<gene>
    <name evidence="2" type="ORF">OSTLU_14688</name>
</gene>
<dbReference type="OMA" id="GSWNEAF"/>
<dbReference type="SUPFAM" id="SSF75011">
    <property type="entry name" value="3-carboxy-cis,cis-mucoante lactonizing enzyme"/>
    <property type="match status" value="1"/>
</dbReference>
<keyword evidence="3" id="KW-1185">Reference proteome</keyword>
<dbReference type="HOGENOM" id="CLU_397107_0_0_1"/>
<dbReference type="GeneID" id="5000923"/>
<dbReference type="OrthoDB" id="498526at2759"/>
<evidence type="ECO:0008006" key="4">
    <source>
        <dbReference type="Google" id="ProtNLM"/>
    </source>
</evidence>
<sequence length="694" mass="73636">MAPRASARPRLARVARGVVIASLCAVARAANLTQIASPFADVDARTVEFITPAAHASSAPSALSTIAYVLGARTISALTLTTSPVTLTTIATLDEDATPCEGLFAYESARDGVAAGNRARLAVTCAGTNSLLIYGVDGDGTRATKARQIHAVKNATRIAEPTDVVVVNGTLAFVASRAHARVVFVKLDPNENDAPTITGSTYQLSGIDKIQLGPYDRQTLRTMSGMTRRVTTLKYTSAGTMQLVGSVKDSRLESASGACVGVGGGERAYTYVVTPTLNGGTFSIFNSSTYGAPEYLNGVHAGRLAPNEPSDGFELAPAANRDLSGARDVSVHGTTAYVAAKSIGAIVVVDITDPNVPVVLEKARSSALAGVDRVVASPDGVFVVAAVNATDDGANATIVIASKDDTAIAKHGAYTGAKKRRRLFSSSKVHFPNANYDYDVKTKVATPTRYRVKLPKGYDGNRKEPYDALICVPGEAGFGPREGKVSLTSSVAKKKWNDAKDVILVELAFNTPTWLNDSASMNHESYLLKVVLPHFLAAHNVGKMSLLGFGSGAYGALSLLMRRPTAFHAVIAADVPILGGFKMIERAWGREDLEREANWGSWNEAFPQDDDWTPYDVTTIARDAWVRDHLNATELSRIALIPGSKTANELGDFARQLEAAGVAHDVIEGFESVDIHHEGEWIDAALGWLAPRLA</sequence>
<dbReference type="Gene3D" id="3.40.50.1820">
    <property type="entry name" value="alpha/beta hydrolase"/>
    <property type="match status" value="1"/>
</dbReference>
<accession>A4RUP9</accession>
<evidence type="ECO:0000313" key="2">
    <source>
        <dbReference type="EMBL" id="ABO95290.1"/>
    </source>
</evidence>
<dbReference type="Proteomes" id="UP000001568">
    <property type="component" value="Chromosome 3"/>
</dbReference>
<dbReference type="KEGG" id="olu:OSTLU_14688"/>
<name>A4RUP9_OSTLU</name>
<feature type="signal peptide" evidence="1">
    <location>
        <begin position="1"/>
        <end position="29"/>
    </location>
</feature>
<organism evidence="2 3">
    <name type="scientific">Ostreococcus lucimarinus (strain CCE9901)</name>
    <dbReference type="NCBI Taxonomy" id="436017"/>
    <lineage>
        <taxon>Eukaryota</taxon>
        <taxon>Viridiplantae</taxon>
        <taxon>Chlorophyta</taxon>
        <taxon>Mamiellophyceae</taxon>
        <taxon>Mamiellales</taxon>
        <taxon>Bathycoccaceae</taxon>
        <taxon>Ostreococcus</taxon>
    </lineage>
</organism>